<dbReference type="Pfam" id="PF04351">
    <property type="entry name" value="PilP"/>
    <property type="match status" value="1"/>
</dbReference>
<reference evidence="2 3" key="1">
    <citation type="submission" date="2023-02" db="EMBL/GenBank/DDBJ databases">
        <title>Bacterial whole genomic sequence of Curvibacter sp. HBC61.</title>
        <authorList>
            <person name="Le V."/>
            <person name="Ko S.-R."/>
            <person name="Ahn C.-Y."/>
            <person name="Oh H.-M."/>
        </authorList>
    </citation>
    <scope>NUCLEOTIDE SEQUENCE [LARGE SCALE GENOMIC DNA]</scope>
    <source>
        <strain evidence="2 3">HBC61</strain>
    </source>
</reference>
<dbReference type="PROSITE" id="PS51257">
    <property type="entry name" value="PROKAR_LIPOPROTEIN"/>
    <property type="match status" value="1"/>
</dbReference>
<keyword evidence="3" id="KW-1185">Reference proteome</keyword>
<dbReference type="InterPro" id="IPR007446">
    <property type="entry name" value="PilP"/>
</dbReference>
<proteinExistence type="predicted"/>
<dbReference type="PIRSF" id="PIRSF016481">
    <property type="entry name" value="Pilus_assembly_PilP"/>
    <property type="match status" value="1"/>
</dbReference>
<sequence>MTHKAWWLPCLSVLLLSACFSEGDEIHAWIADQKSQSRPKVTPLVEPKKFLPQEYEGATSVDPFNMQKLTQALKRDSATPGNMAIIAPEMARRKEALEMMPLDSMAMVGSMHKNNEPVALLRVDNLLYQVKVGNHLGQNYGRVLKITETEIQLREVVQDSSGDWIERPASLQLQERGK</sequence>
<evidence type="ECO:0000313" key="2">
    <source>
        <dbReference type="EMBL" id="MDD0839173.1"/>
    </source>
</evidence>
<dbReference type="EMBL" id="JAQSIP010000004">
    <property type="protein sequence ID" value="MDD0839173.1"/>
    <property type="molecule type" value="Genomic_DNA"/>
</dbReference>
<evidence type="ECO:0000256" key="1">
    <source>
        <dbReference type="SAM" id="SignalP"/>
    </source>
</evidence>
<evidence type="ECO:0000313" key="3">
    <source>
        <dbReference type="Proteomes" id="UP001528673"/>
    </source>
</evidence>
<feature type="signal peptide" evidence="1">
    <location>
        <begin position="1"/>
        <end position="23"/>
    </location>
</feature>
<dbReference type="Proteomes" id="UP001528673">
    <property type="component" value="Unassembled WGS sequence"/>
</dbReference>
<protein>
    <submittedName>
        <fullName evidence="2">Pilus assembly protein PilP</fullName>
    </submittedName>
</protein>
<organism evidence="2 3">
    <name type="scientific">Curvibacter cyanobacteriorum</name>
    <dbReference type="NCBI Taxonomy" id="3026422"/>
    <lineage>
        <taxon>Bacteria</taxon>
        <taxon>Pseudomonadati</taxon>
        <taxon>Pseudomonadota</taxon>
        <taxon>Betaproteobacteria</taxon>
        <taxon>Burkholderiales</taxon>
        <taxon>Comamonadaceae</taxon>
        <taxon>Curvibacter</taxon>
    </lineage>
</organism>
<gene>
    <name evidence="2" type="ORF">PSQ40_11360</name>
</gene>
<feature type="chain" id="PRO_5046037439" evidence="1">
    <location>
        <begin position="24"/>
        <end position="178"/>
    </location>
</feature>
<accession>A0ABT5MZD7</accession>
<dbReference type="Gene3D" id="2.30.30.830">
    <property type="match status" value="1"/>
</dbReference>
<dbReference type="RefSeq" id="WP_273951570.1">
    <property type="nucleotide sequence ID" value="NZ_JAQSIP010000004.1"/>
</dbReference>
<keyword evidence="1" id="KW-0732">Signal</keyword>
<name>A0ABT5MZD7_9BURK</name>
<comment type="caution">
    <text evidence="2">The sequence shown here is derived from an EMBL/GenBank/DDBJ whole genome shotgun (WGS) entry which is preliminary data.</text>
</comment>